<dbReference type="Gene3D" id="1.10.1060.10">
    <property type="entry name" value="Alpha-helical ferredoxin"/>
    <property type="match status" value="1"/>
</dbReference>
<proteinExistence type="inferred from homology"/>
<keyword evidence="10" id="KW-0411">Iron-sulfur</keyword>
<dbReference type="GO" id="GO:0046872">
    <property type="term" value="F:metal ion binding"/>
    <property type="evidence" value="ECO:0007669"/>
    <property type="project" value="UniProtKB-KW"/>
</dbReference>
<dbReference type="eggNOG" id="COG0479">
    <property type="taxonomic scope" value="Bacteria"/>
</dbReference>
<comment type="cofactor">
    <cofactor evidence="1">
        <name>[3Fe-4S] cluster</name>
        <dbReference type="ChEBI" id="CHEBI:21137"/>
    </cofactor>
</comment>
<reference evidence="13 14" key="1">
    <citation type="submission" date="2012-01" db="EMBL/GenBank/DDBJ databases">
        <title>Complete sequence of Desulfotomaculum gibsoniae DSM 7213.</title>
        <authorList>
            <consortium name="US DOE Joint Genome Institute"/>
            <person name="Lucas S."/>
            <person name="Han J."/>
            <person name="Lapidus A."/>
            <person name="Cheng J.-F."/>
            <person name="Goodwin L."/>
            <person name="Pitluck S."/>
            <person name="Peters L."/>
            <person name="Ovchinnikova G."/>
            <person name="Teshima H."/>
            <person name="Detter J.C."/>
            <person name="Han C."/>
            <person name="Tapia R."/>
            <person name="Land M."/>
            <person name="Hauser L."/>
            <person name="Kyrpides N."/>
            <person name="Ivanova N."/>
            <person name="Pagani I."/>
            <person name="Parshina S."/>
            <person name="Plugge C."/>
            <person name="Muyzer G."/>
            <person name="Kuever J."/>
            <person name="Ivanova A."/>
            <person name="Nazina T."/>
            <person name="Klenk H.-P."/>
            <person name="Brambilla E."/>
            <person name="Spring S."/>
            <person name="Stams A.F."/>
            <person name="Woyke T."/>
        </authorList>
    </citation>
    <scope>NUCLEOTIDE SEQUENCE [LARGE SCALE GENOMIC DNA]</scope>
    <source>
        <strain evidence="13 14">DSM 7213</strain>
    </source>
</reference>
<dbReference type="GO" id="GO:0016491">
    <property type="term" value="F:oxidoreductase activity"/>
    <property type="evidence" value="ECO:0007669"/>
    <property type="project" value="UniProtKB-KW"/>
</dbReference>
<dbReference type="SUPFAM" id="SSF54292">
    <property type="entry name" value="2Fe-2S ferredoxin-like"/>
    <property type="match status" value="1"/>
</dbReference>
<dbReference type="InterPro" id="IPR001041">
    <property type="entry name" value="2Fe-2S_ferredoxin-type"/>
</dbReference>
<dbReference type="Pfam" id="PF13183">
    <property type="entry name" value="Fer4_8"/>
    <property type="match status" value="1"/>
</dbReference>
<dbReference type="KEGG" id="dgi:Desgi_0079"/>
<dbReference type="InterPro" id="IPR004489">
    <property type="entry name" value="Succ_DH/fum_Rdtase_Fe-S"/>
</dbReference>
<evidence type="ECO:0000256" key="7">
    <source>
        <dbReference type="ARBA" id="ARBA00022723"/>
    </source>
</evidence>
<evidence type="ECO:0000256" key="9">
    <source>
        <dbReference type="ARBA" id="ARBA00023004"/>
    </source>
</evidence>
<dbReference type="InterPro" id="IPR012675">
    <property type="entry name" value="Beta-grasp_dom_sf"/>
</dbReference>
<name>R4KAV2_9FIRM</name>
<dbReference type="PANTHER" id="PTHR11921">
    <property type="entry name" value="SUCCINATE DEHYDROGENASE IRON-SULFUR PROTEIN"/>
    <property type="match status" value="1"/>
</dbReference>
<dbReference type="CDD" id="cd00207">
    <property type="entry name" value="fer2"/>
    <property type="match status" value="1"/>
</dbReference>
<evidence type="ECO:0000313" key="13">
    <source>
        <dbReference type="EMBL" id="AGK99693.1"/>
    </source>
</evidence>
<dbReference type="InterPro" id="IPR017896">
    <property type="entry name" value="4Fe4S_Fe-S-bd"/>
</dbReference>
<evidence type="ECO:0000256" key="10">
    <source>
        <dbReference type="ARBA" id="ARBA00023014"/>
    </source>
</evidence>
<dbReference type="PANTHER" id="PTHR11921:SF29">
    <property type="entry name" value="SUCCINATE DEHYDROGENASE [UBIQUINONE] IRON-SULFUR SUBUNIT, MITOCHONDRIAL"/>
    <property type="match status" value="1"/>
</dbReference>
<dbReference type="PROSITE" id="PS51085">
    <property type="entry name" value="2FE2S_FER_2"/>
    <property type="match status" value="1"/>
</dbReference>
<dbReference type="Pfam" id="PF13085">
    <property type="entry name" value="Fer2_3"/>
    <property type="match status" value="1"/>
</dbReference>
<dbReference type="SUPFAM" id="SSF46548">
    <property type="entry name" value="alpha-helical ferredoxin"/>
    <property type="match status" value="1"/>
</dbReference>
<evidence type="ECO:0000256" key="6">
    <source>
        <dbReference type="ARBA" id="ARBA00022714"/>
    </source>
</evidence>
<dbReference type="Gene3D" id="3.10.20.30">
    <property type="match status" value="1"/>
</dbReference>
<dbReference type="GO" id="GO:0022904">
    <property type="term" value="P:respiratory electron transport chain"/>
    <property type="evidence" value="ECO:0007669"/>
    <property type="project" value="TreeGrafter"/>
</dbReference>
<accession>R4KAV2</accession>
<keyword evidence="5" id="KW-0004">4Fe-4S</keyword>
<keyword evidence="6" id="KW-0001">2Fe-2S</keyword>
<dbReference type="GO" id="GO:0009055">
    <property type="term" value="F:electron transfer activity"/>
    <property type="evidence" value="ECO:0007669"/>
    <property type="project" value="InterPro"/>
</dbReference>
<dbReference type="Proteomes" id="UP000013520">
    <property type="component" value="Chromosome"/>
</dbReference>
<evidence type="ECO:0000256" key="2">
    <source>
        <dbReference type="ARBA" id="ARBA00001966"/>
    </source>
</evidence>
<evidence type="ECO:0000256" key="8">
    <source>
        <dbReference type="ARBA" id="ARBA00023002"/>
    </source>
</evidence>
<evidence type="ECO:0000256" key="11">
    <source>
        <dbReference type="ARBA" id="ARBA00034078"/>
    </source>
</evidence>
<dbReference type="GO" id="GO:0051537">
    <property type="term" value="F:2 iron, 2 sulfur cluster binding"/>
    <property type="evidence" value="ECO:0007669"/>
    <property type="project" value="UniProtKB-KW"/>
</dbReference>
<dbReference type="InterPro" id="IPR050573">
    <property type="entry name" value="SDH/FRD_Iron-Sulfur"/>
</dbReference>
<dbReference type="HOGENOM" id="CLU_044838_3_3_9"/>
<dbReference type="STRING" id="767817.Desgi_0079"/>
<dbReference type="RefSeq" id="WP_006523153.1">
    <property type="nucleotide sequence ID" value="NC_021184.1"/>
</dbReference>
<organism evidence="13 14">
    <name type="scientific">Desulfoscipio gibsoniae DSM 7213</name>
    <dbReference type="NCBI Taxonomy" id="767817"/>
    <lineage>
        <taxon>Bacteria</taxon>
        <taxon>Bacillati</taxon>
        <taxon>Bacillota</taxon>
        <taxon>Clostridia</taxon>
        <taxon>Eubacteriales</taxon>
        <taxon>Desulfallaceae</taxon>
        <taxon>Desulfoscipio</taxon>
    </lineage>
</organism>
<dbReference type="InterPro" id="IPR006058">
    <property type="entry name" value="2Fe2S_fd_BS"/>
</dbReference>
<evidence type="ECO:0000256" key="3">
    <source>
        <dbReference type="ARBA" id="ARBA00005163"/>
    </source>
</evidence>
<keyword evidence="7" id="KW-0479">Metal-binding</keyword>
<gene>
    <name evidence="13" type="ORF">Desgi_0079</name>
</gene>
<dbReference type="GO" id="GO:0006099">
    <property type="term" value="P:tricarboxylic acid cycle"/>
    <property type="evidence" value="ECO:0007669"/>
    <property type="project" value="InterPro"/>
</dbReference>
<keyword evidence="9" id="KW-0408">Iron</keyword>
<comment type="cofactor">
    <cofactor evidence="11">
        <name>[2Fe-2S] cluster</name>
        <dbReference type="ChEBI" id="CHEBI:190135"/>
    </cofactor>
</comment>
<protein>
    <submittedName>
        <fullName evidence="13">Succinate dehydrogenase and fumarate reductase iron-sulfur protein</fullName>
    </submittedName>
</protein>
<dbReference type="OrthoDB" id="9804391at2"/>
<dbReference type="PROSITE" id="PS00197">
    <property type="entry name" value="2FE2S_FER_1"/>
    <property type="match status" value="1"/>
</dbReference>
<evidence type="ECO:0000259" key="12">
    <source>
        <dbReference type="PROSITE" id="PS51085"/>
    </source>
</evidence>
<comment type="pathway">
    <text evidence="3">Carbohydrate metabolism; tricarboxylic acid cycle.</text>
</comment>
<feature type="domain" description="2Fe-2S ferredoxin-type" evidence="12">
    <location>
        <begin position="15"/>
        <end position="97"/>
    </location>
</feature>
<keyword evidence="14" id="KW-1185">Reference proteome</keyword>
<dbReference type="NCBIfam" id="NF004616">
    <property type="entry name" value="PRK05950.1"/>
    <property type="match status" value="1"/>
</dbReference>
<keyword evidence="8" id="KW-0560">Oxidoreductase</keyword>
<dbReference type="GO" id="GO:0051539">
    <property type="term" value="F:4 iron, 4 sulfur cluster binding"/>
    <property type="evidence" value="ECO:0007669"/>
    <property type="project" value="UniProtKB-KW"/>
</dbReference>
<dbReference type="InterPro" id="IPR036010">
    <property type="entry name" value="2Fe-2S_ferredoxin-like_sf"/>
</dbReference>
<dbReference type="EMBL" id="CP003273">
    <property type="protein sequence ID" value="AGK99693.1"/>
    <property type="molecule type" value="Genomic_DNA"/>
</dbReference>
<comment type="cofactor">
    <cofactor evidence="2">
        <name>[4Fe-4S] cluster</name>
        <dbReference type="ChEBI" id="CHEBI:49883"/>
    </cofactor>
</comment>
<evidence type="ECO:0000256" key="5">
    <source>
        <dbReference type="ARBA" id="ARBA00022485"/>
    </source>
</evidence>
<evidence type="ECO:0000256" key="1">
    <source>
        <dbReference type="ARBA" id="ARBA00001927"/>
    </source>
</evidence>
<dbReference type="AlphaFoldDB" id="R4KAV2"/>
<dbReference type="NCBIfam" id="TIGR00384">
    <property type="entry name" value="dhsB"/>
    <property type="match status" value="1"/>
</dbReference>
<dbReference type="InterPro" id="IPR025192">
    <property type="entry name" value="Succ_DH/fum_Rdtase_N"/>
</dbReference>
<sequence length="241" mass="27336">MSSQEITAKIFRYDPEVDAEPRFDTFKVPVIKNMAVLDVVMHVQNYIDKTLAFRCSCRIGMCGSCAMYINGRPRLACRTQVSSLGSSEITIMPLPNLPIIRDLATNMEPFFEKWKQIKPYFVNNPDAKEPAVIRPDSDERENIDAMLDCITCGCCYGACSMVATNEEYLGPAALNRAYTLIADKRDIIRVERLKVVGHSYGVWRCHDQFNCAEVCPKGLIPTQSIQQLKKRCVMKKFGIFK</sequence>
<evidence type="ECO:0000313" key="14">
    <source>
        <dbReference type="Proteomes" id="UP000013520"/>
    </source>
</evidence>
<dbReference type="FunFam" id="1.10.1060.10:FF:000003">
    <property type="entry name" value="Succinate dehydrogenase iron-sulfur subunit"/>
    <property type="match status" value="1"/>
</dbReference>
<dbReference type="InterPro" id="IPR009051">
    <property type="entry name" value="Helical_ferredxn"/>
</dbReference>
<comment type="similarity">
    <text evidence="4">Belongs to the succinate dehydrogenase/fumarate reductase iron-sulfur protein family.</text>
</comment>
<evidence type="ECO:0000256" key="4">
    <source>
        <dbReference type="ARBA" id="ARBA00009433"/>
    </source>
</evidence>